<sequence length="69" mass="7969">MPQNCHKREGESSFRTSDNTTASEKPCQIFDKPWPLAARDDAWNAGNRGSEREWFNATKRGSRQRVQDN</sequence>
<feature type="region of interest" description="Disordered" evidence="1">
    <location>
        <begin position="1"/>
        <end position="69"/>
    </location>
</feature>
<reference evidence="2 3" key="1">
    <citation type="submission" date="2024-02" db="EMBL/GenBank/DDBJ databases">
        <title>Rhodopirellula caenicola NBRC 110016.</title>
        <authorList>
            <person name="Ichikawa N."/>
            <person name="Katano-Makiyama Y."/>
            <person name="Hidaka K."/>
        </authorList>
    </citation>
    <scope>NUCLEOTIDE SEQUENCE [LARGE SCALE GENOMIC DNA]</scope>
    <source>
        <strain evidence="2 3">NBRC 110016</strain>
    </source>
</reference>
<organism evidence="2 3">
    <name type="scientific">Novipirellula caenicola</name>
    <dbReference type="NCBI Taxonomy" id="1536901"/>
    <lineage>
        <taxon>Bacteria</taxon>
        <taxon>Pseudomonadati</taxon>
        <taxon>Planctomycetota</taxon>
        <taxon>Planctomycetia</taxon>
        <taxon>Pirellulales</taxon>
        <taxon>Pirellulaceae</taxon>
        <taxon>Novipirellula</taxon>
    </lineage>
</organism>
<evidence type="ECO:0000313" key="3">
    <source>
        <dbReference type="Proteomes" id="UP001416858"/>
    </source>
</evidence>
<feature type="compositionally biased region" description="Basic and acidic residues" evidence="1">
    <location>
        <begin position="1"/>
        <end position="12"/>
    </location>
</feature>
<proteinExistence type="predicted"/>
<keyword evidence="3" id="KW-1185">Reference proteome</keyword>
<feature type="compositionally biased region" description="Polar residues" evidence="1">
    <location>
        <begin position="13"/>
        <end position="23"/>
    </location>
</feature>
<gene>
    <name evidence="2" type="ORF">Rcae01_00159</name>
</gene>
<dbReference type="EMBL" id="BAABRO010000001">
    <property type="protein sequence ID" value="GAA5504720.1"/>
    <property type="molecule type" value="Genomic_DNA"/>
</dbReference>
<dbReference type="Proteomes" id="UP001416858">
    <property type="component" value="Unassembled WGS sequence"/>
</dbReference>
<evidence type="ECO:0000256" key="1">
    <source>
        <dbReference type="SAM" id="MobiDB-lite"/>
    </source>
</evidence>
<protein>
    <submittedName>
        <fullName evidence="2">Uncharacterized protein</fullName>
    </submittedName>
</protein>
<comment type="caution">
    <text evidence="2">The sequence shown here is derived from an EMBL/GenBank/DDBJ whole genome shotgun (WGS) entry which is preliminary data.</text>
</comment>
<evidence type="ECO:0000313" key="2">
    <source>
        <dbReference type="EMBL" id="GAA5504720.1"/>
    </source>
</evidence>
<accession>A0ABP9VHM1</accession>
<name>A0ABP9VHM1_9BACT</name>